<dbReference type="SMART" id="SM00822">
    <property type="entry name" value="PKS_KR"/>
    <property type="match status" value="1"/>
</dbReference>
<dbReference type="InterPro" id="IPR049900">
    <property type="entry name" value="PKS_mFAS_DH"/>
</dbReference>
<dbReference type="Pfam" id="PF02801">
    <property type="entry name" value="Ketoacyl-synt_C"/>
    <property type="match status" value="1"/>
</dbReference>
<keyword evidence="5" id="KW-0808">Transferase</keyword>
<dbReference type="SUPFAM" id="SSF56801">
    <property type="entry name" value="Acetyl-CoA synthetase-like"/>
    <property type="match status" value="1"/>
</dbReference>
<dbReference type="Pfam" id="PF14765">
    <property type="entry name" value="PS-DH"/>
    <property type="match status" value="1"/>
</dbReference>
<feature type="domain" description="Ketosynthase family 3 (KS3)" evidence="12">
    <location>
        <begin position="19"/>
        <end position="464"/>
    </location>
</feature>
<feature type="region of interest" description="C-terminal hotdog fold" evidence="9">
    <location>
        <begin position="1171"/>
        <end position="1332"/>
    </location>
</feature>
<evidence type="ECO:0000259" key="11">
    <source>
        <dbReference type="PROSITE" id="PS50075"/>
    </source>
</evidence>
<dbReference type="Pfam" id="PF00668">
    <property type="entry name" value="Condensation"/>
    <property type="match status" value="1"/>
</dbReference>
<dbReference type="CDD" id="cd02440">
    <property type="entry name" value="AdoMet_MTases"/>
    <property type="match status" value="1"/>
</dbReference>
<dbReference type="PROSITE" id="PS52004">
    <property type="entry name" value="KS3_2"/>
    <property type="match status" value="1"/>
</dbReference>
<evidence type="ECO:0000256" key="2">
    <source>
        <dbReference type="ARBA" id="ARBA00022553"/>
    </source>
</evidence>
<dbReference type="InterPro" id="IPR032821">
    <property type="entry name" value="PKS_assoc"/>
</dbReference>
<dbReference type="InterPro" id="IPR050091">
    <property type="entry name" value="PKS_NRPS_Biosynth_Enz"/>
</dbReference>
<comment type="caution">
    <text evidence="14">The sequence shown here is derived from an EMBL/GenBank/DDBJ whole genome shotgun (WGS) entry which is preliminary data.</text>
</comment>
<dbReference type="GO" id="GO:0031177">
    <property type="term" value="F:phosphopantetheine binding"/>
    <property type="evidence" value="ECO:0007669"/>
    <property type="project" value="InterPro"/>
</dbReference>
<dbReference type="SMART" id="SM00826">
    <property type="entry name" value="PKS_DH"/>
    <property type="match status" value="1"/>
</dbReference>
<evidence type="ECO:0000256" key="5">
    <source>
        <dbReference type="ARBA" id="ARBA00022679"/>
    </source>
</evidence>
<dbReference type="InterPro" id="IPR009081">
    <property type="entry name" value="PP-bd_ACP"/>
</dbReference>
<organism evidence="14 15">
    <name type="scientific">Canariomyces notabilis</name>
    <dbReference type="NCBI Taxonomy" id="2074819"/>
    <lineage>
        <taxon>Eukaryota</taxon>
        <taxon>Fungi</taxon>
        <taxon>Dikarya</taxon>
        <taxon>Ascomycota</taxon>
        <taxon>Pezizomycotina</taxon>
        <taxon>Sordariomycetes</taxon>
        <taxon>Sordariomycetidae</taxon>
        <taxon>Sordariales</taxon>
        <taxon>Chaetomiaceae</taxon>
        <taxon>Canariomyces</taxon>
    </lineage>
</organism>
<dbReference type="SUPFAM" id="SSF53335">
    <property type="entry name" value="S-adenosyl-L-methionine-dependent methyltransferases"/>
    <property type="match status" value="1"/>
</dbReference>
<dbReference type="SUPFAM" id="SSF53901">
    <property type="entry name" value="Thiolase-like"/>
    <property type="match status" value="1"/>
</dbReference>
<dbReference type="Gene3D" id="3.40.50.150">
    <property type="entry name" value="Vaccinia Virus protein VP39"/>
    <property type="match status" value="1"/>
</dbReference>
<feature type="region of interest" description="N-terminal hotdog fold" evidence="9">
    <location>
        <begin position="989"/>
        <end position="1150"/>
    </location>
</feature>
<dbReference type="PANTHER" id="PTHR43775:SF20">
    <property type="entry name" value="HYBRID PKS-NRPS SYNTHETASE APDA"/>
    <property type="match status" value="1"/>
</dbReference>
<feature type="region of interest" description="Disordered" evidence="10">
    <location>
        <begin position="2560"/>
        <end position="2583"/>
    </location>
</feature>
<evidence type="ECO:0000256" key="10">
    <source>
        <dbReference type="SAM" id="MobiDB-lite"/>
    </source>
</evidence>
<feature type="domain" description="Carrier" evidence="11">
    <location>
        <begin position="3832"/>
        <end position="3922"/>
    </location>
</feature>
<feature type="region of interest" description="Disordered" evidence="10">
    <location>
        <begin position="2689"/>
        <end position="2717"/>
    </location>
</feature>
<dbReference type="InterPro" id="IPR045851">
    <property type="entry name" value="AMP-bd_C_sf"/>
</dbReference>
<proteinExistence type="predicted"/>
<dbReference type="GO" id="GO:0016874">
    <property type="term" value="F:ligase activity"/>
    <property type="evidence" value="ECO:0007669"/>
    <property type="project" value="UniProtKB-KW"/>
</dbReference>
<keyword evidence="6" id="KW-0677">Repeat</keyword>
<dbReference type="InterPro" id="IPR049552">
    <property type="entry name" value="PKS_DH_N"/>
</dbReference>
<evidence type="ECO:0000259" key="13">
    <source>
        <dbReference type="PROSITE" id="PS52019"/>
    </source>
</evidence>
<dbReference type="InterPro" id="IPR013217">
    <property type="entry name" value="Methyltransf_12"/>
</dbReference>
<evidence type="ECO:0000313" key="14">
    <source>
        <dbReference type="EMBL" id="KAK4107228.1"/>
    </source>
</evidence>
<dbReference type="InterPro" id="IPR018201">
    <property type="entry name" value="Ketoacyl_synth_AS"/>
</dbReference>
<dbReference type="InterPro" id="IPR014043">
    <property type="entry name" value="Acyl_transferase_dom"/>
</dbReference>
<keyword evidence="2" id="KW-0597">Phosphoprotein</keyword>
<dbReference type="SUPFAM" id="SSF55048">
    <property type="entry name" value="Probable ACP-binding domain of malonyl-CoA ACP transacylase"/>
    <property type="match status" value="1"/>
</dbReference>
<dbReference type="InterPro" id="IPR016036">
    <property type="entry name" value="Malonyl_transacylase_ACP-bd"/>
</dbReference>
<dbReference type="InterPro" id="IPR014031">
    <property type="entry name" value="Ketoacyl_synth_C"/>
</dbReference>
<dbReference type="GO" id="GO:0008168">
    <property type="term" value="F:methyltransferase activity"/>
    <property type="evidence" value="ECO:0007669"/>
    <property type="project" value="UniProtKB-KW"/>
</dbReference>
<dbReference type="GO" id="GO:0016491">
    <property type="term" value="F:oxidoreductase activity"/>
    <property type="evidence" value="ECO:0007669"/>
    <property type="project" value="UniProtKB-KW"/>
</dbReference>
<gene>
    <name evidence="14" type="ORF">N656DRAFT_519585</name>
</gene>
<evidence type="ECO:0000256" key="6">
    <source>
        <dbReference type="ARBA" id="ARBA00022737"/>
    </source>
</evidence>
<dbReference type="InterPro" id="IPR001227">
    <property type="entry name" value="Ac_transferase_dom_sf"/>
</dbReference>
<dbReference type="Pfam" id="PF07993">
    <property type="entry name" value="NAD_binding_4"/>
    <property type="match status" value="1"/>
</dbReference>
<dbReference type="InterPro" id="IPR000873">
    <property type="entry name" value="AMP-dep_synth/lig_dom"/>
</dbReference>
<dbReference type="GO" id="GO:0004315">
    <property type="term" value="F:3-oxoacyl-[acyl-carrier-protein] synthase activity"/>
    <property type="evidence" value="ECO:0007669"/>
    <property type="project" value="InterPro"/>
</dbReference>
<evidence type="ECO:0000256" key="4">
    <source>
        <dbReference type="ARBA" id="ARBA00022603"/>
    </source>
</evidence>
<dbReference type="Proteomes" id="UP001302812">
    <property type="component" value="Unassembled WGS sequence"/>
</dbReference>
<dbReference type="Gene3D" id="3.40.47.10">
    <property type="match status" value="1"/>
</dbReference>
<dbReference type="InterPro" id="IPR020807">
    <property type="entry name" value="PKS_DH"/>
</dbReference>
<dbReference type="Gene3D" id="3.30.559.30">
    <property type="entry name" value="Nonribosomal peptide synthetase, condensation domain"/>
    <property type="match status" value="1"/>
</dbReference>
<dbReference type="Gene3D" id="3.30.70.3290">
    <property type="match status" value="1"/>
</dbReference>
<dbReference type="InterPro" id="IPR020841">
    <property type="entry name" value="PKS_Beta-ketoAc_synthase_dom"/>
</dbReference>
<dbReference type="GO" id="GO:0032259">
    <property type="term" value="P:methylation"/>
    <property type="evidence" value="ECO:0007669"/>
    <property type="project" value="UniProtKB-KW"/>
</dbReference>
<dbReference type="Pfam" id="PF00550">
    <property type="entry name" value="PP-binding"/>
    <property type="match status" value="1"/>
</dbReference>
<reference evidence="14" key="1">
    <citation type="journal article" date="2023" name="Mol. Phylogenet. Evol.">
        <title>Genome-scale phylogeny and comparative genomics of the fungal order Sordariales.</title>
        <authorList>
            <person name="Hensen N."/>
            <person name="Bonometti L."/>
            <person name="Westerberg I."/>
            <person name="Brannstrom I.O."/>
            <person name="Guillou S."/>
            <person name="Cros-Aarteil S."/>
            <person name="Calhoun S."/>
            <person name="Haridas S."/>
            <person name="Kuo A."/>
            <person name="Mondo S."/>
            <person name="Pangilinan J."/>
            <person name="Riley R."/>
            <person name="LaButti K."/>
            <person name="Andreopoulos B."/>
            <person name="Lipzen A."/>
            <person name="Chen C."/>
            <person name="Yan M."/>
            <person name="Daum C."/>
            <person name="Ng V."/>
            <person name="Clum A."/>
            <person name="Steindorff A."/>
            <person name="Ohm R.A."/>
            <person name="Martin F."/>
            <person name="Silar P."/>
            <person name="Natvig D.O."/>
            <person name="Lalanne C."/>
            <person name="Gautier V."/>
            <person name="Ament-Velasquez S.L."/>
            <person name="Kruys A."/>
            <person name="Hutchinson M.I."/>
            <person name="Powell A.J."/>
            <person name="Barry K."/>
            <person name="Miller A.N."/>
            <person name="Grigoriev I.V."/>
            <person name="Debuchy R."/>
            <person name="Gladieux P."/>
            <person name="Hiltunen Thoren M."/>
            <person name="Johannesson H."/>
        </authorList>
    </citation>
    <scope>NUCLEOTIDE SEQUENCE</scope>
    <source>
        <strain evidence="14">CBS 508.74</strain>
    </source>
</reference>
<dbReference type="InterPro" id="IPR016035">
    <property type="entry name" value="Acyl_Trfase/lysoPLipase"/>
</dbReference>
<dbReference type="PROSITE" id="PS00606">
    <property type="entry name" value="KS3_1"/>
    <property type="match status" value="1"/>
</dbReference>
<dbReference type="InterPro" id="IPR006162">
    <property type="entry name" value="Ppantetheine_attach_site"/>
</dbReference>
<evidence type="ECO:0000256" key="3">
    <source>
        <dbReference type="ARBA" id="ARBA00022598"/>
    </source>
</evidence>
<dbReference type="SUPFAM" id="SSF51735">
    <property type="entry name" value="NAD(P)-binding Rossmann-fold domains"/>
    <property type="match status" value="2"/>
</dbReference>
<dbReference type="InterPro" id="IPR036291">
    <property type="entry name" value="NAD(P)-bd_dom_sf"/>
</dbReference>
<dbReference type="InterPro" id="IPR016039">
    <property type="entry name" value="Thiolase-like"/>
</dbReference>
<dbReference type="Gene3D" id="3.10.129.110">
    <property type="entry name" value="Polyketide synthase dehydratase"/>
    <property type="match status" value="1"/>
</dbReference>
<dbReference type="Gene3D" id="3.30.300.30">
    <property type="match status" value="1"/>
</dbReference>
<dbReference type="SUPFAM" id="SSF47336">
    <property type="entry name" value="ACP-like"/>
    <property type="match status" value="2"/>
</dbReference>
<dbReference type="SMART" id="SM00823">
    <property type="entry name" value="PKS_PP"/>
    <property type="match status" value="2"/>
</dbReference>
<dbReference type="SUPFAM" id="SSF52151">
    <property type="entry name" value="FabD/lysophospholipase-like"/>
    <property type="match status" value="1"/>
</dbReference>
<keyword evidence="1" id="KW-0596">Phosphopantetheine</keyword>
<dbReference type="GeneID" id="89934066"/>
<dbReference type="InterPro" id="IPR023213">
    <property type="entry name" value="CAT-like_dom_sf"/>
</dbReference>
<feature type="domain" description="Carrier" evidence="11">
    <location>
        <begin position="2607"/>
        <end position="2685"/>
    </location>
</feature>
<feature type="region of interest" description="Disordered" evidence="10">
    <location>
        <begin position="2750"/>
        <end position="2770"/>
    </location>
</feature>
<protein>
    <recommendedName>
        <fullName evidence="16">Polyketide synthase</fullName>
    </recommendedName>
</protein>
<dbReference type="PROSITE" id="PS50075">
    <property type="entry name" value="CARRIER"/>
    <property type="match status" value="2"/>
</dbReference>
<evidence type="ECO:0000313" key="15">
    <source>
        <dbReference type="Proteomes" id="UP001302812"/>
    </source>
</evidence>
<dbReference type="PROSITE" id="PS00455">
    <property type="entry name" value="AMP_BINDING"/>
    <property type="match status" value="1"/>
</dbReference>
<dbReference type="GO" id="GO:0009403">
    <property type="term" value="P:toxin biosynthetic process"/>
    <property type="evidence" value="ECO:0007669"/>
    <property type="project" value="UniProtKB-ARBA"/>
</dbReference>
<dbReference type="Pfam" id="PF08242">
    <property type="entry name" value="Methyltransf_12"/>
    <property type="match status" value="1"/>
</dbReference>
<dbReference type="CDD" id="cd05930">
    <property type="entry name" value="A_NRPS"/>
    <property type="match status" value="1"/>
</dbReference>
<dbReference type="InterPro" id="IPR042099">
    <property type="entry name" value="ANL_N_sf"/>
</dbReference>
<dbReference type="GO" id="GO:0006633">
    <property type="term" value="P:fatty acid biosynthetic process"/>
    <property type="evidence" value="ECO:0007669"/>
    <property type="project" value="InterPro"/>
</dbReference>
<dbReference type="Gene3D" id="3.30.559.10">
    <property type="entry name" value="Chloramphenicol acetyltransferase-like domain"/>
    <property type="match status" value="1"/>
</dbReference>
<dbReference type="SMART" id="SM00825">
    <property type="entry name" value="PKS_KS"/>
    <property type="match status" value="1"/>
</dbReference>
<feature type="region of interest" description="Disordered" evidence="10">
    <location>
        <begin position="1151"/>
        <end position="1170"/>
    </location>
</feature>
<dbReference type="Pfam" id="PF08659">
    <property type="entry name" value="KR"/>
    <property type="match status" value="1"/>
</dbReference>
<keyword evidence="7" id="KW-0560">Oxidoreductase</keyword>
<dbReference type="RefSeq" id="XP_064664798.1">
    <property type="nucleotide sequence ID" value="XM_064809942.1"/>
</dbReference>
<keyword evidence="15" id="KW-1185">Reference proteome</keyword>
<dbReference type="Pfam" id="PF00109">
    <property type="entry name" value="ketoacyl-synt"/>
    <property type="match status" value="1"/>
</dbReference>
<keyword evidence="4" id="KW-0489">Methyltransferase</keyword>
<keyword evidence="3" id="KW-0436">Ligase</keyword>
<dbReference type="InterPro" id="IPR013968">
    <property type="entry name" value="PKS_KR"/>
</dbReference>
<dbReference type="InterPro" id="IPR013120">
    <property type="entry name" value="FAR_NAD-bd"/>
</dbReference>
<evidence type="ECO:0000256" key="7">
    <source>
        <dbReference type="ARBA" id="ARBA00023002"/>
    </source>
</evidence>
<dbReference type="InterPro" id="IPR036736">
    <property type="entry name" value="ACP-like_sf"/>
</dbReference>
<dbReference type="InterPro" id="IPR001242">
    <property type="entry name" value="Condensation_dom"/>
</dbReference>
<dbReference type="PANTHER" id="PTHR43775">
    <property type="entry name" value="FATTY ACID SYNTHASE"/>
    <property type="match status" value="1"/>
</dbReference>
<dbReference type="Pfam" id="PF00698">
    <property type="entry name" value="Acyl_transf_1"/>
    <property type="match status" value="1"/>
</dbReference>
<feature type="active site" description="Proton donor; for dehydratase activity" evidence="9">
    <location>
        <position position="1229"/>
    </location>
</feature>
<evidence type="ECO:0000256" key="9">
    <source>
        <dbReference type="PROSITE-ProRule" id="PRU01363"/>
    </source>
</evidence>
<dbReference type="InterPro" id="IPR020845">
    <property type="entry name" value="AMP-binding_CS"/>
</dbReference>
<keyword evidence="8" id="KW-0511">Multifunctional enzyme</keyword>
<reference evidence="14" key="2">
    <citation type="submission" date="2023-05" db="EMBL/GenBank/DDBJ databases">
        <authorList>
            <consortium name="Lawrence Berkeley National Laboratory"/>
            <person name="Steindorff A."/>
            <person name="Hensen N."/>
            <person name="Bonometti L."/>
            <person name="Westerberg I."/>
            <person name="Brannstrom I.O."/>
            <person name="Guillou S."/>
            <person name="Cros-Aarteil S."/>
            <person name="Calhoun S."/>
            <person name="Haridas S."/>
            <person name="Kuo A."/>
            <person name="Mondo S."/>
            <person name="Pangilinan J."/>
            <person name="Riley R."/>
            <person name="Labutti K."/>
            <person name="Andreopoulos B."/>
            <person name="Lipzen A."/>
            <person name="Chen C."/>
            <person name="Yanf M."/>
            <person name="Daum C."/>
            <person name="Ng V."/>
            <person name="Clum A."/>
            <person name="Ohm R."/>
            <person name="Martin F."/>
            <person name="Silar P."/>
            <person name="Natvig D."/>
            <person name="Lalanne C."/>
            <person name="Gautier V."/>
            <person name="Ament-Velasquez S.L."/>
            <person name="Kruys A."/>
            <person name="Hutchinson M.I."/>
            <person name="Powell A.J."/>
            <person name="Barry K."/>
            <person name="Miller A.N."/>
            <person name="Grigoriev I.V."/>
            <person name="Debuchy R."/>
            <person name="Gladieux P."/>
            <person name="Thoren M.H."/>
            <person name="Johannesson H."/>
        </authorList>
    </citation>
    <scope>NUCLEOTIDE SEQUENCE</scope>
    <source>
        <strain evidence="14">CBS 508.74</strain>
    </source>
</reference>
<feature type="active site" description="Proton acceptor; for dehydratase activity" evidence="9">
    <location>
        <position position="1025"/>
    </location>
</feature>
<dbReference type="Pfam" id="PF00501">
    <property type="entry name" value="AMP-binding"/>
    <property type="match status" value="1"/>
</dbReference>
<dbReference type="InterPro" id="IPR020806">
    <property type="entry name" value="PKS_PP-bd"/>
</dbReference>
<dbReference type="EMBL" id="MU853378">
    <property type="protein sequence ID" value="KAK4107228.1"/>
    <property type="molecule type" value="Genomic_DNA"/>
</dbReference>
<dbReference type="PROSITE" id="PS00012">
    <property type="entry name" value="PHOSPHOPANTETHEINE"/>
    <property type="match status" value="2"/>
</dbReference>
<dbReference type="Gene3D" id="3.40.366.10">
    <property type="entry name" value="Malonyl-Coenzyme A Acyl Carrier Protein, domain 2"/>
    <property type="match status" value="1"/>
</dbReference>
<dbReference type="SUPFAM" id="SSF52777">
    <property type="entry name" value="CoA-dependent acyltransferases"/>
    <property type="match status" value="2"/>
</dbReference>
<dbReference type="Pfam" id="PF23297">
    <property type="entry name" value="ACP_SdgA_C"/>
    <property type="match status" value="1"/>
</dbReference>
<dbReference type="PROSITE" id="PS52019">
    <property type="entry name" value="PKS_MFAS_DH"/>
    <property type="match status" value="1"/>
</dbReference>
<dbReference type="InterPro" id="IPR057326">
    <property type="entry name" value="KR_dom"/>
</dbReference>
<feature type="domain" description="PKS/mFAS DH" evidence="13">
    <location>
        <begin position="989"/>
        <end position="1332"/>
    </location>
</feature>
<dbReference type="InterPro" id="IPR042104">
    <property type="entry name" value="PKS_dehydratase_sf"/>
</dbReference>
<dbReference type="Gene3D" id="3.40.50.720">
    <property type="entry name" value="NAD(P)-binding Rossmann-like Domain"/>
    <property type="match status" value="3"/>
</dbReference>
<dbReference type="Pfam" id="PF21089">
    <property type="entry name" value="PKS_DH_N"/>
    <property type="match status" value="1"/>
</dbReference>
<evidence type="ECO:0000256" key="1">
    <source>
        <dbReference type="ARBA" id="ARBA00022450"/>
    </source>
</evidence>
<dbReference type="CDD" id="cd00833">
    <property type="entry name" value="PKS"/>
    <property type="match status" value="1"/>
</dbReference>
<dbReference type="InterPro" id="IPR029063">
    <property type="entry name" value="SAM-dependent_MTases_sf"/>
</dbReference>
<evidence type="ECO:0008006" key="16">
    <source>
        <dbReference type="Google" id="ProtNLM"/>
    </source>
</evidence>
<dbReference type="SMART" id="SM00827">
    <property type="entry name" value="PKS_AT"/>
    <property type="match status" value="1"/>
</dbReference>
<dbReference type="Gene3D" id="1.10.1200.10">
    <property type="entry name" value="ACP-like"/>
    <property type="match status" value="2"/>
</dbReference>
<accession>A0AAN6QBN0</accession>
<name>A0AAN6QBN0_9PEZI</name>
<dbReference type="GO" id="GO:0004312">
    <property type="term" value="F:fatty acid synthase activity"/>
    <property type="evidence" value="ECO:0007669"/>
    <property type="project" value="TreeGrafter"/>
</dbReference>
<evidence type="ECO:0000259" key="12">
    <source>
        <dbReference type="PROSITE" id="PS52004"/>
    </source>
</evidence>
<sequence length="4345" mass="472118">MLIPQSHNSASMRTETWNAEPIAIVGSGCRLPGHATSPSKLWDLLQNPRDVLSDISMAKSHRFNARGFYNENGDHHGSTNVQHAYLCGEDHRAFDHDFFGIHRREAEAMDPQQKMLLEVVYEAIEAAGYSMHALRGSQTGVFVGQMNDDFKDSMYRDLDIAPQYTATGISRAITANRVSYFFDWRGPSVNLDTACSSSLVALHQAVQSLRSGDISMAVAAGLNLILGPESFVLQSKLHMLSPTGRCHMWDARADGYARGEGVAVVVLKPLHQALADNDRIECIIRETGVSQNGRTPGGLTVPNAVSQAELIRSTYARCGLDPTRPQDRCQYFEAHGTGTPAGDPKEAQAIRDVFFPTNHPVMGDPDNLNDQVLYVGSVKTVVGHTEGAAGLVAVLKASLAIQHAQISPNMHFERLNPAVEPFYNPHLRVPTELTPWPADSVVVRRASVNSFGLGGTNAHVILESWDSGGTAALAPITDCHAPKVYGPFTVSASSRTSLARRVSALFETLAKSSPSLDIGHVAWTLQSRRTEFAYRAAFCAASKQELMNQLEGFVVRGGGDSAEKTITVSSEFPLRIIGVFTGQGAQWYRMGAKLYTQSPLFRRTIQQLEDSLAQSPDPPSWSLTNELLGTSSTESRIHEAEVAQPLTTAVQIALVDMLQASGVLFTAVVGHSSGEITAAYASGYISALDAIRIAYYRGVHSSLAQSPTSGESGSMMAAAMSFIEATAFCQRPDFTNRITVAASNAPSSVTFSGDSSAILEAKEVLDRSGIFARVLRVNKAYHSHHMKSCAAAYLASLQRCAIQPKRGSFDGGCTWYSSVHGPDGRSIQNLDSLRDRYWVDNMVKPVLFYQAVERAAREEPHCFDLALEIGPHPALRGPFTDSFSATTGVEIPYFGLLKRGEDDCVAFCDAFASTWTIVRSPVGVPSAVDWDAFRMAFYGQAGDERMKRHQSPLCGGCSDLPPYSWDHDQPLLFESNQYRAWCDYNRPIHPLLGRAIQHGCNGRDSPMMTWRNILKIGELEWLRGHQFQHQVVFPAAGYISMVIDAAGALAEVVEPSVPDPALLVELTDLRFHHAITIDDDASVGVEVVMVMRALHSDTARHTITAEYLCYSGDPKAPSDNGGTRLEGSSTTATAMTLCFSGRASIRLVPPAHPDQASQRASPLPARNPTKLPLTSLDTGRFYSHLSSLGLQYSGDFLAKSVWRRRSLSTVVVERPAGNLMMRVHPAALDAAFHGIFAAYSYPGDGRMSAPHLPSAINRVRVDMTTAGRCSCFSTHPHLGRDGGPQLIADCHARQNSFSIISGDVDLFCAGCGRALMQVESLAALRISKPSSRDDRSLFARTVWDRDLQSSGLETQQDLPTPGYPLGRAELSEICDRMAYFYLLRLISQNSEDESRAMARHFQYLLDWAINQIVPTVQAGLHTRVRPEWATDTHETIQAWRAQYGECVEIQLIHAVGECLPSVMRASCGAAALGSTTILDTLMQNGMLTRFYSSAAGMWQANQIIGAAVKQLAHRYPHMRILEIGAGTGAGTACALAALDGHFASYTFTDVSAAFFHDAQVKFASSYGADKMRYAVLDIERDPGEPSGFLAEHGGGAFDLVIAYNVLHATRSLPLTLANCRRLLRPGGFLVLGEMTSDSLYAPFIVCGLPGWWLGRDGDGRMYSPTVSESRWDFLLKQNGFSGVDYVARDTRDENAYLNSVMVSQAMDHRVEFLRAPLQNNSDTATSLAKSVALLDNLVIIGVSPMTGQQIARTTASEMGLLLEPWARNRPIILEGWEALETEASIKAADSKHSHGSIIRPGSAVIILSESQDDGAREDWYISQTRLLAMQAVFHDASRVLWVTQGRHTGRNPRANMMAGIGRSLLTESPHLRLLSVDVDPICHAEKHAMILSEMFLRMVCLDRPEYGDVLWSNETELAVRASSQSGGQVEVLYVPRIKPDHLLNRRLASGSRVVTEDVPLGSADVKIARDEEGRFALQKIEMDRSGVLASNSERKIVHFITHFSTLFAVSSGSRASPLYICLGSVVDKPGKIFLAVSPVNASSLYLPCDRVAACNRTIEGEEHVGILRQICTAVVCEDLLADLHGSSIWLHDAPVEFAEVALQMAKARGVDVFLSASCASTAATYASYGLEAEVTVIHPRCTEREVEAVIPANVQRFVVAVMDDDDDARSLQDTVVRSGLIPRSDIRNLCLDISRSGVFALQLGSNSRMWDVITSEITCPSSSSSSMRSGKDSFRTAIDIRMIPSISGYHPVTTVVDWKGTATRHAANTNPGTLSAQIRPLGLDGQLLFSPQKTYLLVGFASDVGLSLIEWMAGQGARHFAIIARSPRIDPAVRQHLARLGVAQLETWAVDISDKQALRVAHADMVARMPPIVGVANAAMVLRDRPFGLMTAEDFSAVLRPKAQGTLNLDELFRDRDAELDFFVLFASAATIVGNAGQTNYNAANMFMASVADRRRRRGAAASVIYLSRLFGIGHVARSMEKAKAAGMDMGTVEAQLQRVSAQPISEDDLHASFAEAVISGRPESSMDPGIIVGLGAGENAPWRHIPLFSSWLAHCASRRHGPQAGDEDASGGREKPGAKQKSLGRNILLRRELAAALDGASESTSEAVLALLQDAFVARLGVILQTDASKIETNVPLVALGIDSLVAVEIRSWFLQELSVDIPILKMLGGDSLADVCRVAMSEFAETLKKQEDSAPQPELVPSESLHAPSPGLSEENLGTVEQRFSAGMNDDEQESSIARLTPALTVVPTSEAPVSTSTPPSLPPPSSPENEMGYVRIGDMSSAQARLYFLHQYLEEKSPFTIGYVGKYRGRLEANRLRRSLWQVCAAHEALRSCYYIDSDSHRPLQGVLPRASPQFEHRQILDQSEVKAEIETQRRLVFDIEHGHLLKVTVLSLGPALHHVIFLHHHIALDGVSWLVFLRDLNLAYAGHEVSPLQQSIDMSAKQHASDSMSNPEKLSFWAKMYQQEHEPLPLFPFSKVKNRQVLKKYEAETFDMELEPDLARRVQQAAASLGVTPFHFYLSALAVFLQRTLGVADFSIGIVDANRPDPQDASTLGYFLNMLPLRFRLDSGGKEEGSFSQLVERCRNMVLDALTHARVPFDSILDHLHVSRAGSHHPLFQVALDYRQGYAQAQQLFDPDATIEWDAKQSITARNPYDIFINVTPTAGGPTFIHWTTQKYLYHASDSRLMMTWYARILDALTREPSATCIARCPVATEEDLRDALNLGVGKQPPAESWPVWTPGTLIHQVDTVARQHSDSIALVDDYGGRLTYSQMMARTQRIAHPLQRVLRDGGVDLDSLPLSFQPDAPSLVVVATLIPPMNDYVCCLLAILRLGVSCIGLDLRNPEERLAVMLLDCRPKVLVCNNMTSNLADRLAISVSAQVINIDALEDPAESEREQVQNRSNLDQCAVILYTSGSTGIPKGVLLSHRNLHSHIAANTALFGLGPSDVILQQTSPGFDFCLDQVFHALCNGGRLVVVGQEGRGDPAHLARLMLNEGVTVTTGCPSEYLALLNYGAADLRRCQQWRFAFSGGEKLTPQLRHGFRRLALKGLRFVNVYGPTEVTIACARGPVPYMEQDEDVVGEGGDYLLPMPGYEVLVVDEETMQPVPVGFPGEVCIAGDGVALGYLNREEETRLRFVEVEDPKEAAAALSSPLTLASATTTDKTIRFYRSGDHGRLLPDGSIHLLGRLVAGNSAGQVKIRGMRVELDEIASVMIRESAGALAAAAISFRPEGPPTDLLVAFVVFNAELQSSDGRAQLMRQLKTSLPLPAHMQPTVVVAVDELPMNVNGKLDRAAIDRLRIPAEAWTNGSEYIDGGSASEGVKKTVGNLSPTELRMREIWRELLHDDAPPQSSPQGNDVPSIPDGFIDADSDFFQVGGNSMLTLKLRSAIQRNFGVIIPVPELFRLRTLSRISARVAPAATLADSKYSSEEASTVVRKPSPKVDWAAEVASLLDGISPPPAPSPQLNGITPLPPARNARVDANGIRVALTGATGFLGRHILQALATDPRVSEIHCLAVRNSHRFVATAGDRDNNATKIVPHAGDLALPLLGLSAQAFAHLAATVDVVIHNGAAVSFLQPYEALRGPNVMGTRTIVELALVRRVPVHFVSSAGVACVLLSQVEGPGLGGVPVPTLPPSSVAGRLPPVREDGEQVLDGYALSKWAGEALLERAAKEHGLPVCVHRPASIVGGGAPELDVIGSVLRYSRLLGAVPALASPGENGQDGLLVQGAFDFVLVERVAADLVQAALASAVSGSSSSGSVPAGAGTAASPVRFVHHCGKDKISPGGLQAYMEENDARPFAKMALGDWLHAAKAKGLPPLLYQYMTESVREGRMLYLPVISSE</sequence>
<dbReference type="InterPro" id="IPR049551">
    <property type="entry name" value="PKS_DH_C"/>
</dbReference>
<dbReference type="InterPro" id="IPR014030">
    <property type="entry name" value="Ketoacyl_synth_N"/>
</dbReference>
<dbReference type="Pfam" id="PF16197">
    <property type="entry name" value="KAsynt_C_assoc"/>
    <property type="match status" value="1"/>
</dbReference>
<evidence type="ECO:0000256" key="8">
    <source>
        <dbReference type="ARBA" id="ARBA00023268"/>
    </source>
</evidence>
<dbReference type="CDD" id="cd19532">
    <property type="entry name" value="C_PKS-NRPS"/>
    <property type="match status" value="1"/>
</dbReference>
<dbReference type="Gene3D" id="3.40.50.12780">
    <property type="entry name" value="N-terminal domain of ligase-like"/>
    <property type="match status" value="1"/>
</dbReference>